<protein>
    <recommendedName>
        <fullName evidence="4">FBD domain-containing protein</fullName>
    </recommendedName>
</protein>
<evidence type="ECO:0000313" key="3">
    <source>
        <dbReference type="Proteomes" id="UP000434276"/>
    </source>
</evidence>
<evidence type="ECO:0000313" key="2">
    <source>
        <dbReference type="EMBL" id="CAA0384143.1"/>
    </source>
</evidence>
<reference evidence="2 3" key="1">
    <citation type="submission" date="2019-12" db="EMBL/GenBank/DDBJ databases">
        <authorList>
            <person name="Jiao W.-B."/>
            <person name="Schneeberger K."/>
        </authorList>
    </citation>
    <scope>NUCLEOTIDE SEQUENCE [LARGE SCALE GENOMIC DNA]</scope>
    <source>
        <strain evidence="3">cv. C24</strain>
    </source>
</reference>
<gene>
    <name evidence="2" type="ORF">C24_LOCUS14335</name>
</gene>
<organism evidence="2 3">
    <name type="scientific">Arabidopsis thaliana</name>
    <name type="common">Mouse-ear cress</name>
    <dbReference type="NCBI Taxonomy" id="3702"/>
    <lineage>
        <taxon>Eukaryota</taxon>
        <taxon>Viridiplantae</taxon>
        <taxon>Streptophyta</taxon>
        <taxon>Embryophyta</taxon>
        <taxon>Tracheophyta</taxon>
        <taxon>Spermatophyta</taxon>
        <taxon>Magnoliopsida</taxon>
        <taxon>eudicotyledons</taxon>
        <taxon>Gunneridae</taxon>
        <taxon>Pentapetalae</taxon>
        <taxon>rosids</taxon>
        <taxon>malvids</taxon>
        <taxon>Brassicales</taxon>
        <taxon>Brassicaceae</taxon>
        <taxon>Camelineae</taxon>
        <taxon>Arabidopsis</taxon>
    </lineage>
</organism>
<feature type="signal peptide" evidence="1">
    <location>
        <begin position="1"/>
        <end position="18"/>
    </location>
</feature>
<accession>A0A5S9XGZ8</accession>
<feature type="chain" id="PRO_5024889065" description="FBD domain-containing protein" evidence="1">
    <location>
        <begin position="19"/>
        <end position="121"/>
    </location>
</feature>
<dbReference type="AlphaFoldDB" id="A0A5S9XGZ8"/>
<proteinExistence type="predicted"/>
<sequence>MLRSFICLLVRSIWLVIARKCVLKHSPKLENLTIKDLNGYKGDFSMPLNQVRVLHVLAYCGTAEELKHLESFLEDFEHIELVHVDIEGKDTSIISQATKDLAVPHSKPVKSAHYLNPNLIG</sequence>
<evidence type="ECO:0000256" key="1">
    <source>
        <dbReference type="SAM" id="SignalP"/>
    </source>
</evidence>
<dbReference type="Proteomes" id="UP000434276">
    <property type="component" value="Unassembled WGS sequence"/>
</dbReference>
<evidence type="ECO:0008006" key="4">
    <source>
        <dbReference type="Google" id="ProtNLM"/>
    </source>
</evidence>
<name>A0A5S9XGZ8_ARATH</name>
<keyword evidence="1" id="KW-0732">Signal</keyword>
<dbReference type="OrthoDB" id="1025468at2759"/>
<dbReference type="EMBL" id="CACSHJ010000089">
    <property type="protein sequence ID" value="CAA0384143.1"/>
    <property type="molecule type" value="Genomic_DNA"/>
</dbReference>